<dbReference type="EMBL" id="MCFJ01000004">
    <property type="protein sequence ID" value="ORY66968.1"/>
    <property type="molecule type" value="Genomic_DNA"/>
</dbReference>
<dbReference type="RefSeq" id="XP_040717592.1">
    <property type="nucleotide sequence ID" value="XM_040858120.1"/>
</dbReference>
<keyword evidence="1" id="KW-0812">Transmembrane</keyword>
<accession>A0A1Y2E5Y2</accession>
<gene>
    <name evidence="2" type="ORF">BCR38DRAFT_406991</name>
</gene>
<keyword evidence="1" id="KW-0472">Membrane</keyword>
<name>A0A1Y2E5Y2_9PEZI</name>
<comment type="caution">
    <text evidence="2">The sequence shown here is derived from an EMBL/GenBank/DDBJ whole genome shotgun (WGS) entry which is preliminary data.</text>
</comment>
<evidence type="ECO:0000313" key="3">
    <source>
        <dbReference type="Proteomes" id="UP000193689"/>
    </source>
</evidence>
<dbReference type="GeneID" id="63774332"/>
<feature type="transmembrane region" description="Helical" evidence="1">
    <location>
        <begin position="50"/>
        <end position="71"/>
    </location>
</feature>
<dbReference type="AlphaFoldDB" id="A0A1Y2E5Y2"/>
<keyword evidence="1" id="KW-1133">Transmembrane helix</keyword>
<evidence type="ECO:0000313" key="2">
    <source>
        <dbReference type="EMBL" id="ORY66968.1"/>
    </source>
</evidence>
<dbReference type="Proteomes" id="UP000193689">
    <property type="component" value="Unassembled WGS sequence"/>
</dbReference>
<sequence>MYLYTAVALSLSLPHQQAFRGDLALAVTAPLHDNALSVSSSPYLRIDRYYTGLVLASTLAFVFFLSFLSTFKLLKITTVRDPQHVQNSYLRLGNQSLENVEGIGDNPRQP</sequence>
<reference evidence="2 3" key="1">
    <citation type="submission" date="2016-07" db="EMBL/GenBank/DDBJ databases">
        <title>Pervasive Adenine N6-methylation of Active Genes in Fungi.</title>
        <authorList>
            <consortium name="DOE Joint Genome Institute"/>
            <person name="Mondo S.J."/>
            <person name="Dannebaum R.O."/>
            <person name="Kuo R.C."/>
            <person name="Labutti K."/>
            <person name="Haridas S."/>
            <person name="Kuo A."/>
            <person name="Salamov A."/>
            <person name="Ahrendt S.R."/>
            <person name="Lipzen A."/>
            <person name="Sullivan W."/>
            <person name="Andreopoulos W.B."/>
            <person name="Clum A."/>
            <person name="Lindquist E."/>
            <person name="Daum C."/>
            <person name="Ramamoorthy G.K."/>
            <person name="Gryganskyi A."/>
            <person name="Culley D."/>
            <person name="Magnuson J.K."/>
            <person name="James T.Y."/>
            <person name="O'Malley M.A."/>
            <person name="Stajich J.E."/>
            <person name="Spatafora J.W."/>
            <person name="Visel A."/>
            <person name="Grigoriev I.V."/>
        </authorList>
    </citation>
    <scope>NUCLEOTIDE SEQUENCE [LARGE SCALE GENOMIC DNA]</scope>
    <source>
        <strain evidence="2 3">CBS 129021</strain>
    </source>
</reference>
<organism evidence="2 3">
    <name type="scientific">Pseudomassariella vexata</name>
    <dbReference type="NCBI Taxonomy" id="1141098"/>
    <lineage>
        <taxon>Eukaryota</taxon>
        <taxon>Fungi</taxon>
        <taxon>Dikarya</taxon>
        <taxon>Ascomycota</taxon>
        <taxon>Pezizomycotina</taxon>
        <taxon>Sordariomycetes</taxon>
        <taxon>Xylariomycetidae</taxon>
        <taxon>Amphisphaeriales</taxon>
        <taxon>Pseudomassariaceae</taxon>
        <taxon>Pseudomassariella</taxon>
    </lineage>
</organism>
<evidence type="ECO:0000256" key="1">
    <source>
        <dbReference type="SAM" id="Phobius"/>
    </source>
</evidence>
<protein>
    <submittedName>
        <fullName evidence="2">Uncharacterized protein</fullName>
    </submittedName>
</protein>
<keyword evidence="3" id="KW-1185">Reference proteome</keyword>
<dbReference type="InParanoid" id="A0A1Y2E5Y2"/>
<proteinExistence type="predicted"/>